<dbReference type="RefSeq" id="WP_108358550.1">
    <property type="nucleotide sequence ID" value="NZ_NESP01000001.1"/>
</dbReference>
<name>A0A315EUR2_9BURK</name>
<dbReference type="InterPro" id="IPR036986">
    <property type="entry name" value="S4_RNA-bd_sf"/>
</dbReference>
<evidence type="ECO:0000256" key="7">
    <source>
        <dbReference type="ARBA" id="ARBA00042843"/>
    </source>
</evidence>
<proteinExistence type="predicted"/>
<evidence type="ECO:0000256" key="6">
    <source>
        <dbReference type="ARBA" id="ARBA00041697"/>
    </source>
</evidence>
<dbReference type="CDD" id="cd00165">
    <property type="entry name" value="S4"/>
    <property type="match status" value="1"/>
</dbReference>
<evidence type="ECO:0000256" key="5">
    <source>
        <dbReference type="ARBA" id="ARBA00041420"/>
    </source>
</evidence>
<evidence type="ECO:0000256" key="3">
    <source>
        <dbReference type="ARBA" id="ARBA00038922"/>
    </source>
</evidence>
<dbReference type="PANTHER" id="PTHR47683:SF2">
    <property type="entry name" value="RNA-BINDING S4 DOMAIN-CONTAINING PROTEIN"/>
    <property type="match status" value="1"/>
</dbReference>
<dbReference type="AlphaFoldDB" id="A0A315EUR2"/>
<dbReference type="Pfam" id="PF01479">
    <property type="entry name" value="S4"/>
    <property type="match status" value="1"/>
</dbReference>
<dbReference type="SUPFAM" id="SSF55174">
    <property type="entry name" value="Alpha-L RNA-binding motif"/>
    <property type="match status" value="1"/>
</dbReference>
<evidence type="ECO:0000256" key="10">
    <source>
        <dbReference type="PROSITE-ProRule" id="PRU00182"/>
    </source>
</evidence>
<evidence type="ECO:0000256" key="9">
    <source>
        <dbReference type="ARBA" id="ARBA00043147"/>
    </source>
</evidence>
<gene>
    <name evidence="12" type="ORF">B9Z44_13560</name>
</gene>
<dbReference type="SMART" id="SM00363">
    <property type="entry name" value="S4"/>
    <property type="match status" value="1"/>
</dbReference>
<evidence type="ECO:0000313" key="12">
    <source>
        <dbReference type="EMBL" id="PUE60505.1"/>
    </source>
</evidence>
<organism evidence="12 13">
    <name type="scientific">Limnohabitans curvus</name>
    <dbReference type="NCBI Taxonomy" id="323423"/>
    <lineage>
        <taxon>Bacteria</taxon>
        <taxon>Pseudomonadati</taxon>
        <taxon>Pseudomonadota</taxon>
        <taxon>Betaproteobacteria</taxon>
        <taxon>Burkholderiales</taxon>
        <taxon>Comamonadaceae</taxon>
        <taxon>Limnohabitans</taxon>
    </lineage>
</organism>
<comment type="catalytic activity">
    <reaction evidence="2">
        <text>uridine(2604) in 23S rRNA = pseudouridine(2604) in 23S rRNA</text>
        <dbReference type="Rhea" id="RHEA:38875"/>
        <dbReference type="Rhea" id="RHEA-COMP:10093"/>
        <dbReference type="Rhea" id="RHEA-COMP:10094"/>
        <dbReference type="ChEBI" id="CHEBI:65314"/>
        <dbReference type="ChEBI" id="CHEBI:65315"/>
        <dbReference type="EC" id="5.4.99.21"/>
    </reaction>
</comment>
<feature type="domain" description="RNA-binding S4" evidence="11">
    <location>
        <begin position="15"/>
        <end position="77"/>
    </location>
</feature>
<dbReference type="GO" id="GO:0160138">
    <property type="term" value="F:23S rRNA pseudouridine(2604) synthase activity"/>
    <property type="evidence" value="ECO:0007669"/>
    <property type="project" value="UniProtKB-EC"/>
</dbReference>
<dbReference type="GO" id="GO:0001522">
    <property type="term" value="P:pseudouridine synthesis"/>
    <property type="evidence" value="ECO:0007669"/>
    <property type="project" value="InterPro"/>
</dbReference>
<dbReference type="InterPro" id="IPR002942">
    <property type="entry name" value="S4_RNA-bd"/>
</dbReference>
<dbReference type="Gene3D" id="3.10.290.10">
    <property type="entry name" value="RNA-binding S4 domain"/>
    <property type="match status" value="1"/>
</dbReference>
<dbReference type="GO" id="GO:0003723">
    <property type="term" value="F:RNA binding"/>
    <property type="evidence" value="ECO:0007669"/>
    <property type="project" value="UniProtKB-KW"/>
</dbReference>
<dbReference type="SUPFAM" id="SSF55120">
    <property type="entry name" value="Pseudouridine synthase"/>
    <property type="match status" value="1"/>
</dbReference>
<dbReference type="InterPro" id="IPR020103">
    <property type="entry name" value="PsdUridine_synth_cat_dom_sf"/>
</dbReference>
<sequence length="276" mass="30846">MNSSKSVGDRPAEGERLSKRIMQLRDCSRREAEQYIEAGFVRVDGAVVQEPSRRVTTQHVTVDAHASLLNLMSVTLILNKPAGWTDGLEPLPMKKPAPVGRAAVPTRVPKGPQNVRTLLTTEQHSKHDHSGVRFLKSHLAKLDASVPLEYEASGLVAFTQDFRVQRKLMEDMAFIEQELIVDVRGEVTPDALRPIERAMRDERLRLPDFKISVGSANPERSKLRLAVKGSHLGLAVYLCELAGLEILALRRIRLGRVSLGDLEEGAWRYLSEGERF</sequence>
<evidence type="ECO:0000256" key="2">
    <source>
        <dbReference type="ARBA" id="ARBA00036535"/>
    </source>
</evidence>
<accession>A0A315EUR2</accession>
<keyword evidence="13" id="KW-1185">Reference proteome</keyword>
<evidence type="ECO:0000256" key="1">
    <source>
        <dbReference type="ARBA" id="ARBA00036390"/>
    </source>
</evidence>
<dbReference type="InterPro" id="IPR050343">
    <property type="entry name" value="RsuA_PseudoU_synthase"/>
</dbReference>
<evidence type="ECO:0000256" key="8">
    <source>
        <dbReference type="ARBA" id="ARBA00042890"/>
    </source>
</evidence>
<dbReference type="PANTHER" id="PTHR47683">
    <property type="entry name" value="PSEUDOURIDINE SYNTHASE FAMILY PROTEIN-RELATED"/>
    <property type="match status" value="1"/>
</dbReference>
<protein>
    <recommendedName>
        <fullName evidence="4">Dual-specificity RNA pseudouridine synthase RluF</fullName>
        <ecNumber evidence="3">5.4.99.21</ecNumber>
    </recommendedName>
    <alternativeName>
        <fullName evidence="6">23S rRNA pseudouridine(2604) synthase</fullName>
    </alternativeName>
    <alternativeName>
        <fullName evidence="8">Ribosomal large subunit pseudouridine synthase F</fullName>
    </alternativeName>
    <alternativeName>
        <fullName evidence="7">rRNA pseudouridylate synthase F</fullName>
    </alternativeName>
    <alternativeName>
        <fullName evidence="9">rRNA-uridine isomerase F</fullName>
    </alternativeName>
    <alternativeName>
        <fullName evidence="5">tRNA(Tyr) pseudouridine(35) synthase</fullName>
    </alternativeName>
</protein>
<reference evidence="12 13" key="1">
    <citation type="submission" date="2017-04" db="EMBL/GenBank/DDBJ databases">
        <title>Unexpected and diverse lifestyles within the genus Limnohabitans.</title>
        <authorList>
            <person name="Kasalicky V."/>
            <person name="Mehrshad M."/>
            <person name="Andrei S.-A."/>
            <person name="Salcher M."/>
            <person name="Kratochvilova H."/>
            <person name="Simek K."/>
            <person name="Ghai R."/>
        </authorList>
    </citation>
    <scope>NUCLEOTIDE SEQUENCE [LARGE SCALE GENOMIC DNA]</scope>
    <source>
        <strain evidence="12 13">MWH-C5</strain>
    </source>
</reference>
<comment type="caution">
    <text evidence="12">The sequence shown here is derived from an EMBL/GenBank/DDBJ whole genome shotgun (WGS) entry which is preliminary data.</text>
</comment>
<evidence type="ECO:0000256" key="4">
    <source>
        <dbReference type="ARBA" id="ARBA00039989"/>
    </source>
</evidence>
<evidence type="ECO:0000259" key="11">
    <source>
        <dbReference type="SMART" id="SM00363"/>
    </source>
</evidence>
<dbReference type="Proteomes" id="UP000251341">
    <property type="component" value="Unassembled WGS sequence"/>
</dbReference>
<dbReference type="GO" id="GO:0006396">
    <property type="term" value="P:RNA processing"/>
    <property type="evidence" value="ECO:0007669"/>
    <property type="project" value="UniProtKB-ARBA"/>
</dbReference>
<dbReference type="EC" id="5.4.99.21" evidence="3"/>
<dbReference type="Gene3D" id="3.30.2350.10">
    <property type="entry name" value="Pseudouridine synthase"/>
    <property type="match status" value="1"/>
</dbReference>
<evidence type="ECO:0000313" key="13">
    <source>
        <dbReference type="Proteomes" id="UP000251341"/>
    </source>
</evidence>
<dbReference type="EMBL" id="NESP01000001">
    <property type="protein sequence ID" value="PUE60505.1"/>
    <property type="molecule type" value="Genomic_DNA"/>
</dbReference>
<dbReference type="PROSITE" id="PS50889">
    <property type="entry name" value="S4"/>
    <property type="match status" value="1"/>
</dbReference>
<keyword evidence="10" id="KW-0694">RNA-binding</keyword>
<comment type="catalytic activity">
    <reaction evidence="1">
        <text>uridine(35) in tRNA(Tyr) = pseudouridine(35) in tRNA(Tyr)</text>
        <dbReference type="Rhea" id="RHEA:60556"/>
        <dbReference type="Rhea" id="RHEA-COMP:15607"/>
        <dbReference type="Rhea" id="RHEA-COMP:15608"/>
        <dbReference type="ChEBI" id="CHEBI:65314"/>
        <dbReference type="ChEBI" id="CHEBI:65315"/>
    </reaction>
</comment>